<sequence>MQDHDVADLQQESPFSPRELVVSLLSAVLWVALAAGTAQLLMLRVQVV</sequence>
<comment type="caution">
    <text evidence="2">The sequence shown here is derived from an EMBL/GenBank/DDBJ whole genome shotgun (WGS) entry which is preliminary data.</text>
</comment>
<feature type="transmembrane region" description="Helical" evidence="1">
    <location>
        <begin position="20"/>
        <end position="43"/>
    </location>
</feature>
<evidence type="ECO:0000256" key="1">
    <source>
        <dbReference type="SAM" id="Phobius"/>
    </source>
</evidence>
<keyword evidence="1" id="KW-1133">Transmembrane helix</keyword>
<keyword evidence="3" id="KW-1185">Reference proteome</keyword>
<dbReference type="Proteomes" id="UP001268089">
    <property type="component" value="Unassembled WGS sequence"/>
</dbReference>
<dbReference type="EMBL" id="JAVDXO010000006">
    <property type="protein sequence ID" value="MDR7307386.1"/>
    <property type="molecule type" value="Genomic_DNA"/>
</dbReference>
<evidence type="ECO:0000313" key="2">
    <source>
        <dbReference type="EMBL" id="MDR7307386.1"/>
    </source>
</evidence>
<organism evidence="2 3">
    <name type="scientific">Rhodoferax saidenbachensis</name>
    <dbReference type="NCBI Taxonomy" id="1484693"/>
    <lineage>
        <taxon>Bacteria</taxon>
        <taxon>Pseudomonadati</taxon>
        <taxon>Pseudomonadota</taxon>
        <taxon>Betaproteobacteria</taxon>
        <taxon>Burkholderiales</taxon>
        <taxon>Comamonadaceae</taxon>
        <taxon>Rhodoferax</taxon>
    </lineage>
</organism>
<dbReference type="RefSeq" id="WP_310343615.1">
    <property type="nucleotide sequence ID" value="NZ_JAVDXO010000006.1"/>
</dbReference>
<proteinExistence type="predicted"/>
<reference evidence="2 3" key="1">
    <citation type="submission" date="2023-07" db="EMBL/GenBank/DDBJ databases">
        <title>Sorghum-associated microbial communities from plants grown in Nebraska, USA.</title>
        <authorList>
            <person name="Schachtman D."/>
        </authorList>
    </citation>
    <scope>NUCLEOTIDE SEQUENCE [LARGE SCALE GENOMIC DNA]</scope>
    <source>
        <strain evidence="2 3">BE308</strain>
    </source>
</reference>
<name>A0ABU1ZPB1_9BURK</name>
<evidence type="ECO:0000313" key="3">
    <source>
        <dbReference type="Proteomes" id="UP001268089"/>
    </source>
</evidence>
<keyword evidence="1" id="KW-0472">Membrane</keyword>
<accession>A0ABU1ZPB1</accession>
<protein>
    <submittedName>
        <fullName evidence="2">Uncharacterized protein</fullName>
    </submittedName>
</protein>
<gene>
    <name evidence="2" type="ORF">J2X15_002673</name>
</gene>
<keyword evidence="1" id="KW-0812">Transmembrane</keyword>